<evidence type="ECO:0000256" key="8">
    <source>
        <dbReference type="ARBA" id="ARBA00043962"/>
    </source>
</evidence>
<comment type="cofactor">
    <cofactor evidence="1">
        <name>Zn(2+)</name>
        <dbReference type="ChEBI" id="CHEBI:29105"/>
    </cofactor>
</comment>
<keyword evidence="4" id="KW-0479">Metal-binding</keyword>
<evidence type="ECO:0000256" key="4">
    <source>
        <dbReference type="ARBA" id="ARBA00022723"/>
    </source>
</evidence>
<dbReference type="GO" id="GO:0008235">
    <property type="term" value="F:metalloexopeptidase activity"/>
    <property type="evidence" value="ECO:0007669"/>
    <property type="project" value="InterPro"/>
</dbReference>
<keyword evidence="6" id="KW-0378">Hydrolase</keyword>
<dbReference type="GO" id="GO:0004177">
    <property type="term" value="F:aminopeptidase activity"/>
    <property type="evidence" value="ECO:0007669"/>
    <property type="project" value="UniProtKB-KW"/>
</dbReference>
<dbReference type="EMBL" id="LNIX01000091">
    <property type="protein sequence ID" value="OXA36606.1"/>
    <property type="molecule type" value="Genomic_DNA"/>
</dbReference>
<comment type="caution">
    <text evidence="11">The sequence shown here is derived from an EMBL/GenBank/DDBJ whole genome shotgun (WGS) entry which is preliminary data.</text>
</comment>
<reference evidence="11 12" key="1">
    <citation type="submission" date="2015-12" db="EMBL/GenBank/DDBJ databases">
        <title>The genome of Folsomia candida.</title>
        <authorList>
            <person name="Faddeeva A."/>
            <person name="Derks M.F."/>
            <person name="Anvar Y."/>
            <person name="Smit S."/>
            <person name="Van Straalen N."/>
            <person name="Roelofs D."/>
        </authorList>
    </citation>
    <scope>NUCLEOTIDE SEQUENCE [LARGE SCALE GENOMIC DNA]</scope>
    <source>
        <strain evidence="11 12">VU population</strain>
        <tissue evidence="11">Whole body</tissue>
    </source>
</reference>
<dbReference type="GO" id="GO:0006508">
    <property type="term" value="P:proteolysis"/>
    <property type="evidence" value="ECO:0007669"/>
    <property type="project" value="UniProtKB-KW"/>
</dbReference>
<evidence type="ECO:0000256" key="9">
    <source>
        <dbReference type="SAM" id="SignalP"/>
    </source>
</evidence>
<keyword evidence="2 11" id="KW-0031">Aminopeptidase</keyword>
<name>A0A226CX47_FOLCA</name>
<evidence type="ECO:0000256" key="1">
    <source>
        <dbReference type="ARBA" id="ARBA00001947"/>
    </source>
</evidence>
<keyword evidence="7" id="KW-0862">Zinc</keyword>
<evidence type="ECO:0000256" key="3">
    <source>
        <dbReference type="ARBA" id="ARBA00022670"/>
    </source>
</evidence>
<evidence type="ECO:0000256" key="5">
    <source>
        <dbReference type="ARBA" id="ARBA00022729"/>
    </source>
</evidence>
<evidence type="ECO:0000259" key="10">
    <source>
        <dbReference type="Pfam" id="PF04389"/>
    </source>
</evidence>
<evidence type="ECO:0000256" key="7">
    <source>
        <dbReference type="ARBA" id="ARBA00022833"/>
    </source>
</evidence>
<feature type="domain" description="Peptidase M28" evidence="10">
    <location>
        <begin position="158"/>
        <end position="353"/>
    </location>
</feature>
<dbReference type="GO" id="GO:0046872">
    <property type="term" value="F:metal ion binding"/>
    <property type="evidence" value="ECO:0007669"/>
    <property type="project" value="UniProtKB-KW"/>
</dbReference>
<comment type="similarity">
    <text evidence="8">Belongs to the peptidase M28 family. M28E subfamily.</text>
</comment>
<proteinExistence type="inferred from homology"/>
<evidence type="ECO:0000313" key="11">
    <source>
        <dbReference type="EMBL" id="OXA36606.1"/>
    </source>
</evidence>
<dbReference type="OrthoDB" id="76293at2759"/>
<dbReference type="Proteomes" id="UP000198287">
    <property type="component" value="Unassembled WGS sequence"/>
</dbReference>
<dbReference type="AlphaFoldDB" id="A0A226CX47"/>
<dbReference type="PANTHER" id="PTHR12147">
    <property type="entry name" value="METALLOPEPTIDASE M28 FAMILY MEMBER"/>
    <property type="match status" value="1"/>
</dbReference>
<accession>A0A226CX47</accession>
<feature type="signal peptide" evidence="9">
    <location>
        <begin position="1"/>
        <end position="16"/>
    </location>
</feature>
<protein>
    <submittedName>
        <fullName evidence="11">Putative leucine aminopeptidase 1</fullName>
    </submittedName>
</protein>
<evidence type="ECO:0000256" key="2">
    <source>
        <dbReference type="ARBA" id="ARBA00022438"/>
    </source>
</evidence>
<dbReference type="Gene3D" id="3.40.630.10">
    <property type="entry name" value="Zn peptidases"/>
    <property type="match status" value="1"/>
</dbReference>
<keyword evidence="12" id="KW-1185">Reference proteome</keyword>
<sequence length="368" mass="40348">MQVFIVFVVLVGSVVARPSIIEGQDGKRLIKMSVSDEGSWLGEDEIFGLIKNNVNFVDVTSSKFPNGVNRSIVSEAVIPGNLRFVDVVLNAIKNVNIDRMVTFVDRFDNFPNRYFNSQNGVDAADWLEMIVKVAATDKEYGGRITVTKFSHSWPQNSIIARIEGSDPLLKEEVVIFGAHFDSINRDDPTEGIAPGSDDNGSGSVTLFESLRVLIESKIVPKRSIEFQWYAAEEVGLRGSGDIAEAYYTQGVKIVAMVNYDVVGYRAGATQIGLLTDNTSPALTGLLRLVIEKYCAIPWINHQCGYDCSDHASFTRHGFPAASPSEYPIHPSMHTIEDTSDKVSFEQIAEFVKLTVGVAIEVGEVTGGI</sequence>
<dbReference type="PANTHER" id="PTHR12147:SF56">
    <property type="entry name" value="AMINOPEPTIDASE YDR415C-RELATED"/>
    <property type="match status" value="1"/>
</dbReference>
<feature type="chain" id="PRO_5013347811" evidence="9">
    <location>
        <begin position="17"/>
        <end position="368"/>
    </location>
</feature>
<keyword evidence="5 9" id="KW-0732">Signal</keyword>
<dbReference type="SUPFAM" id="SSF53187">
    <property type="entry name" value="Zn-dependent exopeptidases"/>
    <property type="match status" value="1"/>
</dbReference>
<keyword evidence="3" id="KW-0645">Protease</keyword>
<dbReference type="Pfam" id="PF04389">
    <property type="entry name" value="Peptidase_M28"/>
    <property type="match status" value="1"/>
</dbReference>
<evidence type="ECO:0000313" key="12">
    <source>
        <dbReference type="Proteomes" id="UP000198287"/>
    </source>
</evidence>
<organism evidence="11 12">
    <name type="scientific">Folsomia candida</name>
    <name type="common">Springtail</name>
    <dbReference type="NCBI Taxonomy" id="158441"/>
    <lineage>
        <taxon>Eukaryota</taxon>
        <taxon>Metazoa</taxon>
        <taxon>Ecdysozoa</taxon>
        <taxon>Arthropoda</taxon>
        <taxon>Hexapoda</taxon>
        <taxon>Collembola</taxon>
        <taxon>Entomobryomorpha</taxon>
        <taxon>Isotomoidea</taxon>
        <taxon>Isotomidae</taxon>
        <taxon>Proisotominae</taxon>
        <taxon>Folsomia</taxon>
    </lineage>
</organism>
<dbReference type="InterPro" id="IPR045175">
    <property type="entry name" value="M28_fam"/>
</dbReference>
<gene>
    <name evidence="11" type="ORF">Fcan01_28628</name>
</gene>
<dbReference type="InterPro" id="IPR007484">
    <property type="entry name" value="Peptidase_M28"/>
</dbReference>
<evidence type="ECO:0000256" key="6">
    <source>
        <dbReference type="ARBA" id="ARBA00022801"/>
    </source>
</evidence>